<proteinExistence type="predicted"/>
<evidence type="ECO:0000313" key="4">
    <source>
        <dbReference type="Proteomes" id="UP001218218"/>
    </source>
</evidence>
<dbReference type="EMBL" id="JARIHO010000073">
    <property type="protein sequence ID" value="KAJ7312329.1"/>
    <property type="molecule type" value="Genomic_DNA"/>
</dbReference>
<feature type="compositionally biased region" description="Acidic residues" evidence="1">
    <location>
        <begin position="186"/>
        <end position="196"/>
    </location>
</feature>
<comment type="caution">
    <text evidence="2">The sequence shown here is derived from an EMBL/GenBank/DDBJ whole genome shotgun (WGS) entry which is preliminary data.</text>
</comment>
<feature type="compositionally biased region" description="Low complexity" evidence="1">
    <location>
        <begin position="167"/>
        <end position="185"/>
    </location>
</feature>
<protein>
    <recommendedName>
        <fullName evidence="5">Transposase</fullName>
    </recommendedName>
</protein>
<evidence type="ECO:0000256" key="1">
    <source>
        <dbReference type="SAM" id="MobiDB-lite"/>
    </source>
</evidence>
<evidence type="ECO:0000313" key="2">
    <source>
        <dbReference type="EMBL" id="KAJ7312329.1"/>
    </source>
</evidence>
<sequence length="218" mass="24531">MHRNEATNEPIPAPSRVSEVTMEAIRAHLGYDKRKWSALRSCVRDSLRAARLNWDLPWKSQSTTKLGYAYNAVEDDFRELRRFVGQWAVHRIAKDVWDNHKTYLNCVDKPSTYIGRRAAERHGAGGSSRHTTSPPRVPSPRHSSPRTSPTPGPSQSCARPLRRRIDSSSSSGNSSDDLLQFSDGELPNDLEEEEDDPSGRGKKRVRSSGGSSPKRRRL</sequence>
<gene>
    <name evidence="3" type="ORF">DFH08DRAFT_877740</name>
    <name evidence="2" type="ORF">DFH08DRAFT_897281</name>
</gene>
<evidence type="ECO:0000313" key="3">
    <source>
        <dbReference type="EMBL" id="KAJ7336933.1"/>
    </source>
</evidence>
<name>A0AAD6Z997_9AGAR</name>
<dbReference type="AlphaFoldDB" id="A0AAD6Z997"/>
<reference evidence="2" key="1">
    <citation type="submission" date="2023-03" db="EMBL/GenBank/DDBJ databases">
        <title>Massive genome expansion in bonnet fungi (Mycena s.s.) driven by repeated elements and novel gene families across ecological guilds.</title>
        <authorList>
            <consortium name="Lawrence Berkeley National Laboratory"/>
            <person name="Harder C.B."/>
            <person name="Miyauchi S."/>
            <person name="Viragh M."/>
            <person name="Kuo A."/>
            <person name="Thoen E."/>
            <person name="Andreopoulos B."/>
            <person name="Lu D."/>
            <person name="Skrede I."/>
            <person name="Drula E."/>
            <person name="Henrissat B."/>
            <person name="Morin E."/>
            <person name="Kohler A."/>
            <person name="Barry K."/>
            <person name="LaButti K."/>
            <person name="Morin E."/>
            <person name="Salamov A."/>
            <person name="Lipzen A."/>
            <person name="Mereny Z."/>
            <person name="Hegedus B."/>
            <person name="Baldrian P."/>
            <person name="Stursova M."/>
            <person name="Weitz H."/>
            <person name="Taylor A."/>
            <person name="Grigoriev I.V."/>
            <person name="Nagy L.G."/>
            <person name="Martin F."/>
            <person name="Kauserud H."/>
        </authorList>
    </citation>
    <scope>NUCLEOTIDE SEQUENCE</scope>
    <source>
        <strain evidence="2">CBHHK002</strain>
    </source>
</reference>
<dbReference type="EMBL" id="JARIHO010000030">
    <property type="protein sequence ID" value="KAJ7336933.1"/>
    <property type="molecule type" value="Genomic_DNA"/>
</dbReference>
<evidence type="ECO:0008006" key="5">
    <source>
        <dbReference type="Google" id="ProtNLM"/>
    </source>
</evidence>
<accession>A0AAD6Z997</accession>
<keyword evidence="4" id="KW-1185">Reference proteome</keyword>
<feature type="compositionally biased region" description="Low complexity" evidence="1">
    <location>
        <begin position="127"/>
        <end position="149"/>
    </location>
</feature>
<dbReference type="Proteomes" id="UP001218218">
    <property type="component" value="Unassembled WGS sequence"/>
</dbReference>
<feature type="region of interest" description="Disordered" evidence="1">
    <location>
        <begin position="119"/>
        <end position="218"/>
    </location>
</feature>
<organism evidence="2 4">
    <name type="scientific">Mycena albidolilacea</name>
    <dbReference type="NCBI Taxonomy" id="1033008"/>
    <lineage>
        <taxon>Eukaryota</taxon>
        <taxon>Fungi</taxon>
        <taxon>Dikarya</taxon>
        <taxon>Basidiomycota</taxon>
        <taxon>Agaricomycotina</taxon>
        <taxon>Agaricomycetes</taxon>
        <taxon>Agaricomycetidae</taxon>
        <taxon>Agaricales</taxon>
        <taxon>Marasmiineae</taxon>
        <taxon>Mycenaceae</taxon>
        <taxon>Mycena</taxon>
    </lineage>
</organism>